<evidence type="ECO:0000313" key="14">
    <source>
        <dbReference type="Proteomes" id="UP000814353"/>
    </source>
</evidence>
<evidence type="ECO:0000313" key="11">
    <source>
        <dbReference type="EMBL" id="MBA2778987.1"/>
    </source>
</evidence>
<proteinExistence type="inferred from homology"/>
<evidence type="ECO:0000256" key="5">
    <source>
        <dbReference type="ARBA" id="ARBA00022692"/>
    </source>
</evidence>
<dbReference type="GO" id="GO:0140359">
    <property type="term" value="F:ABC-type transporter activity"/>
    <property type="evidence" value="ECO:0007669"/>
    <property type="project" value="InterPro"/>
</dbReference>
<feature type="transmembrane region" description="Helical" evidence="9">
    <location>
        <begin position="35"/>
        <end position="55"/>
    </location>
</feature>
<accession>A0A7V9W0V7</accession>
<dbReference type="GO" id="GO:0015920">
    <property type="term" value="P:lipopolysaccharide transport"/>
    <property type="evidence" value="ECO:0007669"/>
    <property type="project" value="TreeGrafter"/>
</dbReference>
<keyword evidence="3 9" id="KW-0813">Transport</keyword>
<keyword evidence="5 9" id="KW-0812">Transmembrane</keyword>
<feature type="transmembrane region" description="Helical" evidence="9">
    <location>
        <begin position="180"/>
        <end position="200"/>
    </location>
</feature>
<dbReference type="InterPro" id="IPR047817">
    <property type="entry name" value="ABC2_TM_bact-type"/>
</dbReference>
<comment type="subcellular location">
    <subcellularLocation>
        <location evidence="9">Cell inner membrane</location>
        <topology evidence="9">Multi-pass membrane protein</topology>
    </subcellularLocation>
    <subcellularLocation>
        <location evidence="1">Cell membrane</location>
        <topology evidence="1">Multi-pass membrane protein</topology>
    </subcellularLocation>
</comment>
<feature type="transmembrane region" description="Helical" evidence="9">
    <location>
        <begin position="232"/>
        <end position="253"/>
    </location>
</feature>
<dbReference type="Proteomes" id="UP000518091">
    <property type="component" value="Unassembled WGS sequence"/>
</dbReference>
<dbReference type="PANTHER" id="PTHR30413:SF10">
    <property type="entry name" value="CAPSULE POLYSACCHARIDE EXPORT INNER-MEMBRANE PROTEIN CTRC"/>
    <property type="match status" value="1"/>
</dbReference>
<feature type="domain" description="ABC transmembrane type-2" evidence="10">
    <location>
        <begin position="32"/>
        <end position="256"/>
    </location>
</feature>
<keyword evidence="4 9" id="KW-1003">Cell membrane</keyword>
<evidence type="ECO:0000256" key="3">
    <source>
        <dbReference type="ARBA" id="ARBA00022448"/>
    </source>
</evidence>
<evidence type="ECO:0000256" key="4">
    <source>
        <dbReference type="ARBA" id="ARBA00022475"/>
    </source>
</evidence>
<sequence length="264" mass="29358">MSDMLKGLWAYRGFVLSSIKNEFVTRFARSKLGGFWMILQPLAQVLIYALILSAVLSAKLPGIDSQYAYAIYLTAGFLGWMLFSEIINRCLNLFIEQGNLMKKMKFPKITLPTIVVGSALLNNVMLLLAILGVFAVLGHFPTLQILWLPVLTLAMVSLALGLGLVLGILNVFIRDIGQAVPILLQVAFWFTPIVYPINIIPERLQQLLVLNPIYPIIRGYHDVLVFGQAPHLGQVILIMTVGFLILAFGLFLFRRASAELVDAL</sequence>
<dbReference type="Proteomes" id="UP000814353">
    <property type="component" value="Unassembled WGS sequence"/>
</dbReference>
<keyword evidence="7" id="KW-0625">Polysaccharide transport</keyword>
<evidence type="ECO:0000256" key="7">
    <source>
        <dbReference type="ARBA" id="ARBA00023047"/>
    </source>
</evidence>
<evidence type="ECO:0000313" key="12">
    <source>
        <dbReference type="EMBL" id="MCG6662914.1"/>
    </source>
</evidence>
<dbReference type="GO" id="GO:0015774">
    <property type="term" value="P:polysaccharide transport"/>
    <property type="evidence" value="ECO:0007669"/>
    <property type="project" value="UniProtKB-KW"/>
</dbReference>
<reference evidence="12 14" key="1">
    <citation type="submission" date="2020-05" db="EMBL/GenBank/DDBJ databases">
        <title>Comparative genomic analysis of denitrifying bacteria from Halomonas genus.</title>
        <authorList>
            <person name="Wang L."/>
            <person name="Shao Z."/>
        </authorList>
    </citation>
    <scope>NUCLEOTIDE SEQUENCE [LARGE SCALE GENOMIC DNA]</scope>
    <source>
        <strain evidence="12 14">DSM 17331</strain>
    </source>
</reference>
<evidence type="ECO:0000256" key="9">
    <source>
        <dbReference type="RuleBase" id="RU361157"/>
    </source>
</evidence>
<reference evidence="11 13" key="2">
    <citation type="submission" date="2020-07" db="EMBL/GenBank/DDBJ databases">
        <title>Identification of Halomonas strains.</title>
        <authorList>
            <person name="Xiao Z."/>
            <person name="Shen J."/>
        </authorList>
    </citation>
    <scope>NUCLEOTIDE SEQUENCE [LARGE SCALE GENOMIC DNA]</scope>
    <source>
        <strain evidence="11 13">DSM 17331</strain>
    </source>
</reference>
<feature type="transmembrane region" description="Helical" evidence="9">
    <location>
        <begin position="67"/>
        <end position="88"/>
    </location>
</feature>
<gene>
    <name evidence="11" type="ORF">H1D44_08745</name>
    <name evidence="12" type="ORF">HOP48_15345</name>
</gene>
<organism evidence="11 13">
    <name type="scientific">Billgrantia kenyensis</name>
    <dbReference type="NCBI Taxonomy" id="321266"/>
    <lineage>
        <taxon>Bacteria</taxon>
        <taxon>Pseudomonadati</taxon>
        <taxon>Pseudomonadota</taxon>
        <taxon>Gammaproteobacteria</taxon>
        <taxon>Oceanospirillales</taxon>
        <taxon>Halomonadaceae</taxon>
        <taxon>Billgrantia</taxon>
    </lineage>
</organism>
<keyword evidence="7" id="KW-0762">Sugar transport</keyword>
<evidence type="ECO:0000256" key="6">
    <source>
        <dbReference type="ARBA" id="ARBA00022989"/>
    </source>
</evidence>
<dbReference type="PROSITE" id="PS51012">
    <property type="entry name" value="ABC_TM2"/>
    <property type="match status" value="1"/>
</dbReference>
<evidence type="ECO:0000313" key="13">
    <source>
        <dbReference type="Proteomes" id="UP000518091"/>
    </source>
</evidence>
<evidence type="ECO:0000259" key="10">
    <source>
        <dbReference type="PROSITE" id="PS51012"/>
    </source>
</evidence>
<dbReference type="EMBL" id="JABFUB010000014">
    <property type="protein sequence ID" value="MCG6662914.1"/>
    <property type="molecule type" value="Genomic_DNA"/>
</dbReference>
<dbReference type="AlphaFoldDB" id="A0A7V9W0V7"/>
<keyword evidence="8 9" id="KW-0472">Membrane</keyword>
<protein>
    <recommendedName>
        <fullName evidence="9">Transport permease protein</fullName>
    </recommendedName>
</protein>
<feature type="transmembrane region" description="Helical" evidence="9">
    <location>
        <begin position="109"/>
        <end position="140"/>
    </location>
</feature>
<dbReference type="PANTHER" id="PTHR30413">
    <property type="entry name" value="INNER MEMBRANE TRANSPORT PERMEASE"/>
    <property type="match status" value="1"/>
</dbReference>
<comment type="caution">
    <text evidence="11">The sequence shown here is derived from an EMBL/GenBank/DDBJ whole genome shotgun (WGS) entry which is preliminary data.</text>
</comment>
<feature type="transmembrane region" description="Helical" evidence="9">
    <location>
        <begin position="146"/>
        <end position="173"/>
    </location>
</feature>
<dbReference type="InterPro" id="IPR013525">
    <property type="entry name" value="ABC2_TM"/>
</dbReference>
<dbReference type="GO" id="GO:0005886">
    <property type="term" value="C:plasma membrane"/>
    <property type="evidence" value="ECO:0007669"/>
    <property type="project" value="UniProtKB-SubCell"/>
</dbReference>
<dbReference type="Pfam" id="PF01061">
    <property type="entry name" value="ABC2_membrane"/>
    <property type="match status" value="1"/>
</dbReference>
<evidence type="ECO:0000256" key="8">
    <source>
        <dbReference type="ARBA" id="ARBA00023136"/>
    </source>
</evidence>
<keyword evidence="14" id="KW-1185">Reference proteome</keyword>
<evidence type="ECO:0000256" key="2">
    <source>
        <dbReference type="ARBA" id="ARBA00007783"/>
    </source>
</evidence>
<dbReference type="EMBL" id="JACEFT010000008">
    <property type="protein sequence ID" value="MBA2778987.1"/>
    <property type="molecule type" value="Genomic_DNA"/>
</dbReference>
<name>A0A7V9W0V7_9GAMM</name>
<keyword evidence="6 9" id="KW-1133">Transmembrane helix</keyword>
<dbReference type="RefSeq" id="WP_181514465.1">
    <property type="nucleotide sequence ID" value="NZ_JABFUB010000014.1"/>
</dbReference>
<comment type="similarity">
    <text evidence="2 9">Belongs to the ABC-2 integral membrane protein family.</text>
</comment>
<evidence type="ECO:0000256" key="1">
    <source>
        <dbReference type="ARBA" id="ARBA00004651"/>
    </source>
</evidence>